<dbReference type="InterPro" id="IPR018497">
    <property type="entry name" value="Peptidase_M13_C"/>
</dbReference>
<dbReference type="InterPro" id="IPR042089">
    <property type="entry name" value="Peptidase_M13_dom_2"/>
</dbReference>
<evidence type="ECO:0000256" key="7">
    <source>
        <dbReference type="SAM" id="Phobius"/>
    </source>
</evidence>
<protein>
    <recommendedName>
        <fullName evidence="12">Endothelin-converting enzyme 1</fullName>
    </recommendedName>
</protein>
<dbReference type="Proteomes" id="UP001159427">
    <property type="component" value="Unassembled WGS sequence"/>
</dbReference>
<dbReference type="InterPro" id="IPR024079">
    <property type="entry name" value="MetalloPept_cat_dom_sf"/>
</dbReference>
<dbReference type="SUPFAM" id="SSF55486">
    <property type="entry name" value="Metalloproteases ('zincins'), catalytic domain"/>
    <property type="match status" value="1"/>
</dbReference>
<keyword evidence="7" id="KW-0472">Membrane</keyword>
<dbReference type="Gene3D" id="1.10.1380.10">
    <property type="entry name" value="Neutral endopeptidase , domain2"/>
    <property type="match status" value="1"/>
</dbReference>
<dbReference type="PRINTS" id="PR00786">
    <property type="entry name" value="NEPRILYSIN"/>
</dbReference>
<feature type="domain" description="Peptidase M13 N-terminal" evidence="9">
    <location>
        <begin position="110"/>
        <end position="516"/>
    </location>
</feature>
<keyword evidence="7" id="KW-0812">Transmembrane</keyword>
<evidence type="ECO:0000256" key="6">
    <source>
        <dbReference type="ARBA" id="ARBA00023049"/>
    </source>
</evidence>
<dbReference type="Gene3D" id="3.40.390.10">
    <property type="entry name" value="Collagenase (Catalytic Domain)"/>
    <property type="match status" value="1"/>
</dbReference>
<name>A0ABN8LQR3_9CNID</name>
<gene>
    <name evidence="10" type="ORF">PEVE_00041033</name>
</gene>
<feature type="domain" description="Peptidase M13 C-terminal" evidence="8">
    <location>
        <begin position="575"/>
        <end position="786"/>
    </location>
</feature>
<dbReference type="CDD" id="cd08662">
    <property type="entry name" value="M13"/>
    <property type="match status" value="1"/>
</dbReference>
<feature type="transmembrane region" description="Helical" evidence="7">
    <location>
        <begin position="42"/>
        <end position="66"/>
    </location>
</feature>
<keyword evidence="6" id="KW-0482">Metalloprotease</keyword>
<evidence type="ECO:0000256" key="4">
    <source>
        <dbReference type="ARBA" id="ARBA00022801"/>
    </source>
</evidence>
<dbReference type="PANTHER" id="PTHR11733:SF240">
    <property type="entry name" value="GH14155P-RELATED"/>
    <property type="match status" value="1"/>
</dbReference>
<comment type="caution">
    <text evidence="10">The sequence shown here is derived from an EMBL/GenBank/DDBJ whole genome shotgun (WGS) entry which is preliminary data.</text>
</comment>
<keyword evidence="5" id="KW-0862">Zinc</keyword>
<comment type="cofactor">
    <cofactor evidence="1">
        <name>Zn(2+)</name>
        <dbReference type="ChEBI" id="CHEBI:29105"/>
    </cofactor>
</comment>
<keyword evidence="11" id="KW-1185">Reference proteome</keyword>
<proteinExistence type="predicted"/>
<evidence type="ECO:0000256" key="5">
    <source>
        <dbReference type="ARBA" id="ARBA00022833"/>
    </source>
</evidence>
<evidence type="ECO:0000313" key="10">
    <source>
        <dbReference type="EMBL" id="CAH3018044.1"/>
    </source>
</evidence>
<dbReference type="Pfam" id="PF05649">
    <property type="entry name" value="Peptidase_M13_N"/>
    <property type="match status" value="1"/>
</dbReference>
<evidence type="ECO:0008006" key="12">
    <source>
        <dbReference type="Google" id="ProtNLM"/>
    </source>
</evidence>
<evidence type="ECO:0000256" key="2">
    <source>
        <dbReference type="ARBA" id="ARBA00022670"/>
    </source>
</evidence>
<evidence type="ECO:0000256" key="1">
    <source>
        <dbReference type="ARBA" id="ARBA00001947"/>
    </source>
</evidence>
<dbReference type="PROSITE" id="PS51885">
    <property type="entry name" value="NEPRILYSIN"/>
    <property type="match status" value="1"/>
</dbReference>
<evidence type="ECO:0000259" key="9">
    <source>
        <dbReference type="Pfam" id="PF05649"/>
    </source>
</evidence>
<keyword evidence="7" id="KW-1133">Transmembrane helix</keyword>
<dbReference type="PANTHER" id="PTHR11733">
    <property type="entry name" value="ZINC METALLOPROTEASE FAMILY M13 NEPRILYSIN-RELATED"/>
    <property type="match status" value="1"/>
</dbReference>
<dbReference type="EMBL" id="CALNXI010000077">
    <property type="protein sequence ID" value="CAH3018044.1"/>
    <property type="molecule type" value="Genomic_DNA"/>
</dbReference>
<keyword evidence="4" id="KW-0378">Hydrolase</keyword>
<sequence>MESHTIENGGSQFGIAGSTQTLGLTSTSSSTALFKNNKRMRLVLITLCFVLLAACIVLSVFLVLSIRKEDKNGGERDGVTCPKSAQRCSSETCLEVASKLQKSMNETVNPCQDFFQYSCGSWIKNNPIPSSEDRISTFAVLRKQVNEQILFLLLEDASGPKENAVSKARVYFKSCMNEDDSNNNGTIELKRLIYRFGSWSLDNGTWNESRWSYIDTLRKIHSDVFAISPLFKLYTSANPYNSSRMSLKVSPPSLSLLRDQYFATDNKVELYLTPSVGKQGRAIAIEFKISSLIGSKVSPDNLTNQKLSSSNAKLNSEPSQITPPKRELYANMYKTMNISDLESKAPGVTGFTWEGYFNDLLRPFNLWINASDQVIVPSSEYLRNLSYVINGTDKRTLSNYMMWTLVRYFVPYLSRDYREALLEYDKEIQGTKTAKPRWLHCIEELNSYYHGLTFAVGYMWIKNVFDKDIIPFIQEMMTNIRAAFKEETKRYEWIDEQTRKKIVEKEIAMKNKIGFPELCANETLLNRFYENLNISTDNYLVNALDVMKWQTRSFLSTLKTPVDKEKWFTGPQLVNAFYLPNTNEINILAGILQPPFYYGRKAPRAVNFGAIGMVLAHELSHGFDATGRYFNKEGEIIENWWSNYTSQGFNTRAQCMVDQYNKYPVDGGNQGQTHIDGKLTLSENIADNGGIRLAYWGYKNWLKKNGGNEALLPGLDKTNEQLLFISFAQMWCSSFRPSAAYNLAKADTHTLANYRVIGSLSNFEEFSEAFKCPSGEGMNPEKKCQVW</sequence>
<accession>A0ABN8LQR3</accession>
<keyword evidence="3" id="KW-0479">Metal-binding</keyword>
<dbReference type="InterPro" id="IPR008753">
    <property type="entry name" value="Peptidase_M13_N"/>
</dbReference>
<reference evidence="10 11" key="1">
    <citation type="submission" date="2022-05" db="EMBL/GenBank/DDBJ databases">
        <authorList>
            <consortium name="Genoscope - CEA"/>
            <person name="William W."/>
        </authorList>
    </citation>
    <scope>NUCLEOTIDE SEQUENCE [LARGE SCALE GENOMIC DNA]</scope>
</reference>
<organism evidence="10 11">
    <name type="scientific">Porites evermanni</name>
    <dbReference type="NCBI Taxonomy" id="104178"/>
    <lineage>
        <taxon>Eukaryota</taxon>
        <taxon>Metazoa</taxon>
        <taxon>Cnidaria</taxon>
        <taxon>Anthozoa</taxon>
        <taxon>Hexacorallia</taxon>
        <taxon>Scleractinia</taxon>
        <taxon>Fungiina</taxon>
        <taxon>Poritidae</taxon>
        <taxon>Porites</taxon>
    </lineage>
</organism>
<dbReference type="Pfam" id="PF01431">
    <property type="entry name" value="Peptidase_M13"/>
    <property type="match status" value="1"/>
</dbReference>
<dbReference type="InterPro" id="IPR000718">
    <property type="entry name" value="Peptidase_M13"/>
</dbReference>
<evidence type="ECO:0000313" key="11">
    <source>
        <dbReference type="Proteomes" id="UP001159427"/>
    </source>
</evidence>
<keyword evidence="2" id="KW-0645">Protease</keyword>
<evidence type="ECO:0000256" key="3">
    <source>
        <dbReference type="ARBA" id="ARBA00022723"/>
    </source>
</evidence>
<evidence type="ECO:0000259" key="8">
    <source>
        <dbReference type="Pfam" id="PF01431"/>
    </source>
</evidence>